<dbReference type="GO" id="GO:0004674">
    <property type="term" value="F:protein serine/threonine kinase activity"/>
    <property type="evidence" value="ECO:0007669"/>
    <property type="project" value="UniProtKB-KW"/>
</dbReference>
<protein>
    <submittedName>
        <fullName evidence="2">Serine/Threonine protein kinase</fullName>
    </submittedName>
</protein>
<gene>
    <name evidence="2" type="ORF">MiSe_25780</name>
</gene>
<reference evidence="2" key="1">
    <citation type="submission" date="2019-10" db="EMBL/GenBank/DDBJ databases">
        <title>Draft genome sequece of Microseira wollei NIES-4236.</title>
        <authorList>
            <person name="Yamaguchi H."/>
            <person name="Suzuki S."/>
            <person name="Kawachi M."/>
        </authorList>
    </citation>
    <scope>NUCLEOTIDE SEQUENCE</scope>
    <source>
        <strain evidence="2">NIES-4236</strain>
    </source>
</reference>
<dbReference type="SUPFAM" id="SSF54427">
    <property type="entry name" value="NTF2-like"/>
    <property type="match status" value="1"/>
</dbReference>
<dbReference type="EMBL" id="BLAY01000034">
    <property type="protein sequence ID" value="GET37824.1"/>
    <property type="molecule type" value="Genomic_DNA"/>
</dbReference>
<comment type="caution">
    <text evidence="2">The sequence shown here is derived from an EMBL/GenBank/DDBJ whole genome shotgun (WGS) entry which is preliminary data.</text>
</comment>
<proteinExistence type="predicted"/>
<dbReference type="InterPro" id="IPR032710">
    <property type="entry name" value="NTF2-like_dom_sf"/>
</dbReference>
<feature type="transmembrane region" description="Helical" evidence="1">
    <location>
        <begin position="87"/>
        <end position="105"/>
    </location>
</feature>
<feature type="transmembrane region" description="Helical" evidence="1">
    <location>
        <begin position="23"/>
        <end position="41"/>
    </location>
</feature>
<keyword evidence="1" id="KW-1133">Transmembrane helix</keyword>
<dbReference type="Proteomes" id="UP001050975">
    <property type="component" value="Unassembled WGS sequence"/>
</dbReference>
<keyword evidence="3" id="KW-1185">Reference proteome</keyword>
<keyword evidence="2" id="KW-0723">Serine/threonine-protein kinase</keyword>
<evidence type="ECO:0000313" key="3">
    <source>
        <dbReference type="Proteomes" id="UP001050975"/>
    </source>
</evidence>
<accession>A0AAV3WGW1</accession>
<feature type="transmembrane region" description="Helical" evidence="1">
    <location>
        <begin position="126"/>
        <end position="145"/>
    </location>
</feature>
<dbReference type="AlphaFoldDB" id="A0AAV3WGW1"/>
<sequence>MSEFLQTILRPIWELLVPIPMPWRALIILLLLMPALSWLFWRAFPCLLAKLSQLFFICTEVVAKLLLWLENLVTQSVRKRGSQPPNVIYIFDDLIGGIVLLVNAATQKLDKIFRYALTQRWLPRKGWFVTAAILLPFLWYVRPILGETTVAKFINSGLMWWDSFEGWVLTGKWIPYTLSRPSPEQFVRDYFSAINNGQYSAAWNLLTPEYQRTGPGSYNEYLDWWERKVERVEINQLSQFSQDLKYATVDVRLQYFMKRTQKLSKPESVRYFLIWDIQTGTWLINDSKYL</sequence>
<keyword evidence="1" id="KW-0472">Membrane</keyword>
<keyword evidence="1" id="KW-0812">Transmembrane</keyword>
<keyword evidence="2" id="KW-0808">Transferase</keyword>
<name>A0AAV3WGW1_9CYAN</name>
<organism evidence="2 3">
    <name type="scientific">Microseira wollei NIES-4236</name>
    <dbReference type="NCBI Taxonomy" id="2530354"/>
    <lineage>
        <taxon>Bacteria</taxon>
        <taxon>Bacillati</taxon>
        <taxon>Cyanobacteriota</taxon>
        <taxon>Cyanophyceae</taxon>
        <taxon>Oscillatoriophycideae</taxon>
        <taxon>Aerosakkonematales</taxon>
        <taxon>Aerosakkonemataceae</taxon>
        <taxon>Microseira</taxon>
    </lineage>
</organism>
<feature type="transmembrane region" description="Helical" evidence="1">
    <location>
        <begin position="48"/>
        <end position="67"/>
    </location>
</feature>
<keyword evidence="2" id="KW-0418">Kinase</keyword>
<evidence type="ECO:0000313" key="2">
    <source>
        <dbReference type="EMBL" id="GET37824.1"/>
    </source>
</evidence>
<evidence type="ECO:0000256" key="1">
    <source>
        <dbReference type="SAM" id="Phobius"/>
    </source>
</evidence>